<proteinExistence type="inferred from homology"/>
<dbReference type="Proteomes" id="UP000828390">
    <property type="component" value="Unassembled WGS sequence"/>
</dbReference>
<protein>
    <recommendedName>
        <fullName evidence="6">THD domain-containing protein</fullName>
    </recommendedName>
</protein>
<keyword evidence="8" id="KW-1185">Reference proteome</keyword>
<evidence type="ECO:0000259" key="6">
    <source>
        <dbReference type="PROSITE" id="PS50049"/>
    </source>
</evidence>
<dbReference type="PROSITE" id="PS50049">
    <property type="entry name" value="THD_2"/>
    <property type="match status" value="1"/>
</dbReference>
<comment type="subcellular location">
    <subcellularLocation>
        <location evidence="1">Membrane</location>
    </subcellularLocation>
</comment>
<dbReference type="OrthoDB" id="6151474at2759"/>
<dbReference type="AlphaFoldDB" id="A0A9D4JMQ7"/>
<dbReference type="PANTHER" id="PTHR11471">
    <property type="entry name" value="TUMOR NECROSIS FACTOR FAMILY MEMBER"/>
    <property type="match status" value="1"/>
</dbReference>
<organism evidence="7 8">
    <name type="scientific">Dreissena polymorpha</name>
    <name type="common">Zebra mussel</name>
    <name type="synonym">Mytilus polymorpha</name>
    <dbReference type="NCBI Taxonomy" id="45954"/>
    <lineage>
        <taxon>Eukaryota</taxon>
        <taxon>Metazoa</taxon>
        <taxon>Spiralia</taxon>
        <taxon>Lophotrochozoa</taxon>
        <taxon>Mollusca</taxon>
        <taxon>Bivalvia</taxon>
        <taxon>Autobranchia</taxon>
        <taxon>Heteroconchia</taxon>
        <taxon>Euheterodonta</taxon>
        <taxon>Imparidentia</taxon>
        <taxon>Neoheterodontei</taxon>
        <taxon>Myida</taxon>
        <taxon>Dreissenoidea</taxon>
        <taxon>Dreissenidae</taxon>
        <taxon>Dreissena</taxon>
    </lineage>
</organism>
<accession>A0A9D4JMQ7</accession>
<comment type="similarity">
    <text evidence="2">Belongs to the tumor necrosis factor family.</text>
</comment>
<gene>
    <name evidence="7" type="ORF">DPMN_142989</name>
</gene>
<keyword evidence="3" id="KW-0202">Cytokine</keyword>
<comment type="caution">
    <text evidence="7">The sequence shown here is derived from an EMBL/GenBank/DDBJ whole genome shotgun (WGS) entry which is preliminary data.</text>
</comment>
<dbReference type="Gene3D" id="2.60.120.40">
    <property type="match status" value="1"/>
</dbReference>
<feature type="transmembrane region" description="Helical" evidence="5">
    <location>
        <begin position="15"/>
        <end position="34"/>
    </location>
</feature>
<keyword evidence="5" id="KW-1133">Transmembrane helix</keyword>
<dbReference type="GO" id="GO:0005164">
    <property type="term" value="F:tumor necrosis factor receptor binding"/>
    <property type="evidence" value="ECO:0007669"/>
    <property type="project" value="InterPro"/>
</dbReference>
<dbReference type="Pfam" id="PF00229">
    <property type="entry name" value="TNF"/>
    <property type="match status" value="1"/>
</dbReference>
<evidence type="ECO:0000313" key="7">
    <source>
        <dbReference type="EMBL" id="KAH3814488.1"/>
    </source>
</evidence>
<dbReference type="SUPFAM" id="SSF49842">
    <property type="entry name" value="TNF-like"/>
    <property type="match status" value="1"/>
</dbReference>
<dbReference type="GO" id="GO:0005125">
    <property type="term" value="F:cytokine activity"/>
    <property type="evidence" value="ECO:0007669"/>
    <property type="project" value="UniProtKB-KW"/>
</dbReference>
<feature type="domain" description="THD" evidence="6">
    <location>
        <begin position="103"/>
        <end position="262"/>
    </location>
</feature>
<sequence>MVLNIRKECIVKHQYVFLFLTLVSLAIIICSWTNKKHIDEHNRTCPIAEINLQCTTLSNFLHEEISQTYAEINSHNHLFVKEYLNNHVPIKKFVIEQLTDRKPAAKLVGRTRCLRNGNQIQSMGKVLFGAINDGNHPSLGFLRNGVFLQNGRLIVPLTGTYLIYSSFHHRLQCSLPKGQTNADETPLVRHVIYRFNIRLGQDQEVASTSRDHIYCNCADFVDVQTEISTLVELRAGDEISVKLNDCSLLLYSDANFFGLRLI</sequence>
<dbReference type="SMART" id="SM00207">
    <property type="entry name" value="TNF"/>
    <property type="match status" value="1"/>
</dbReference>
<dbReference type="GO" id="GO:0005615">
    <property type="term" value="C:extracellular space"/>
    <property type="evidence" value="ECO:0007669"/>
    <property type="project" value="UniProtKB-KW"/>
</dbReference>
<keyword evidence="5" id="KW-0812">Transmembrane</keyword>
<dbReference type="PANTHER" id="PTHR11471:SF13">
    <property type="entry name" value="TNF FAMILY PROFILE DOMAIN-CONTAINING PROTEIN"/>
    <property type="match status" value="1"/>
</dbReference>
<dbReference type="EMBL" id="JAIWYP010000006">
    <property type="protein sequence ID" value="KAH3814488.1"/>
    <property type="molecule type" value="Genomic_DNA"/>
</dbReference>
<reference evidence="7" key="2">
    <citation type="submission" date="2020-11" db="EMBL/GenBank/DDBJ databases">
        <authorList>
            <person name="McCartney M.A."/>
            <person name="Auch B."/>
            <person name="Kono T."/>
            <person name="Mallez S."/>
            <person name="Becker A."/>
            <person name="Gohl D.M."/>
            <person name="Silverstein K.A.T."/>
            <person name="Koren S."/>
            <person name="Bechman K.B."/>
            <person name="Herman A."/>
            <person name="Abrahante J.E."/>
            <person name="Garbe J."/>
        </authorList>
    </citation>
    <scope>NUCLEOTIDE SEQUENCE</scope>
    <source>
        <strain evidence="7">Duluth1</strain>
        <tissue evidence="7">Whole animal</tissue>
    </source>
</reference>
<evidence type="ECO:0000256" key="5">
    <source>
        <dbReference type="SAM" id="Phobius"/>
    </source>
</evidence>
<dbReference type="GO" id="GO:0016020">
    <property type="term" value="C:membrane"/>
    <property type="evidence" value="ECO:0007669"/>
    <property type="project" value="UniProtKB-SubCell"/>
</dbReference>
<evidence type="ECO:0000313" key="8">
    <source>
        <dbReference type="Proteomes" id="UP000828390"/>
    </source>
</evidence>
<evidence type="ECO:0000256" key="1">
    <source>
        <dbReference type="ARBA" id="ARBA00004370"/>
    </source>
</evidence>
<evidence type="ECO:0000256" key="3">
    <source>
        <dbReference type="ARBA" id="ARBA00022514"/>
    </source>
</evidence>
<keyword evidence="4 5" id="KW-0472">Membrane</keyword>
<evidence type="ECO:0000256" key="4">
    <source>
        <dbReference type="ARBA" id="ARBA00023136"/>
    </source>
</evidence>
<dbReference type="GO" id="GO:0006955">
    <property type="term" value="P:immune response"/>
    <property type="evidence" value="ECO:0007669"/>
    <property type="project" value="InterPro"/>
</dbReference>
<dbReference type="InterPro" id="IPR008983">
    <property type="entry name" value="Tumour_necrosis_fac-like_dom"/>
</dbReference>
<evidence type="ECO:0000256" key="2">
    <source>
        <dbReference type="ARBA" id="ARBA00008670"/>
    </source>
</evidence>
<dbReference type="InterPro" id="IPR006052">
    <property type="entry name" value="TNF_dom"/>
</dbReference>
<name>A0A9D4JMQ7_DREPO</name>
<reference evidence="7" key="1">
    <citation type="journal article" date="2019" name="bioRxiv">
        <title>The Genome of the Zebra Mussel, Dreissena polymorpha: A Resource for Invasive Species Research.</title>
        <authorList>
            <person name="McCartney M.A."/>
            <person name="Auch B."/>
            <person name="Kono T."/>
            <person name="Mallez S."/>
            <person name="Zhang Y."/>
            <person name="Obille A."/>
            <person name="Becker A."/>
            <person name="Abrahante J.E."/>
            <person name="Garbe J."/>
            <person name="Badalamenti J.P."/>
            <person name="Herman A."/>
            <person name="Mangelson H."/>
            <person name="Liachko I."/>
            <person name="Sullivan S."/>
            <person name="Sone E.D."/>
            <person name="Koren S."/>
            <person name="Silverstein K.A.T."/>
            <person name="Beckman K.B."/>
            <person name="Gohl D.M."/>
        </authorList>
    </citation>
    <scope>NUCLEOTIDE SEQUENCE</scope>
    <source>
        <strain evidence="7">Duluth1</strain>
        <tissue evidence="7">Whole animal</tissue>
    </source>
</reference>